<dbReference type="InParanoid" id="A0A5C3P2C7"/>
<dbReference type="PANTHER" id="PTHR46481">
    <property type="entry name" value="ZINC FINGER BED DOMAIN-CONTAINING PROTEIN 4"/>
    <property type="match status" value="1"/>
</dbReference>
<reference evidence="7 8" key="1">
    <citation type="journal article" date="2019" name="Nat. Ecol. Evol.">
        <title>Megaphylogeny resolves global patterns of mushroom evolution.</title>
        <authorList>
            <person name="Varga T."/>
            <person name="Krizsan K."/>
            <person name="Foldi C."/>
            <person name="Dima B."/>
            <person name="Sanchez-Garcia M."/>
            <person name="Sanchez-Ramirez S."/>
            <person name="Szollosi G.J."/>
            <person name="Szarkandi J.G."/>
            <person name="Papp V."/>
            <person name="Albert L."/>
            <person name="Andreopoulos W."/>
            <person name="Angelini C."/>
            <person name="Antonin V."/>
            <person name="Barry K.W."/>
            <person name="Bougher N.L."/>
            <person name="Buchanan P."/>
            <person name="Buyck B."/>
            <person name="Bense V."/>
            <person name="Catcheside P."/>
            <person name="Chovatia M."/>
            <person name="Cooper J."/>
            <person name="Damon W."/>
            <person name="Desjardin D."/>
            <person name="Finy P."/>
            <person name="Geml J."/>
            <person name="Haridas S."/>
            <person name="Hughes K."/>
            <person name="Justo A."/>
            <person name="Karasinski D."/>
            <person name="Kautmanova I."/>
            <person name="Kiss B."/>
            <person name="Kocsube S."/>
            <person name="Kotiranta H."/>
            <person name="LaButti K.M."/>
            <person name="Lechner B.E."/>
            <person name="Liimatainen K."/>
            <person name="Lipzen A."/>
            <person name="Lukacs Z."/>
            <person name="Mihaltcheva S."/>
            <person name="Morgado L.N."/>
            <person name="Niskanen T."/>
            <person name="Noordeloos M.E."/>
            <person name="Ohm R.A."/>
            <person name="Ortiz-Santana B."/>
            <person name="Ovrebo C."/>
            <person name="Racz N."/>
            <person name="Riley R."/>
            <person name="Savchenko A."/>
            <person name="Shiryaev A."/>
            <person name="Soop K."/>
            <person name="Spirin V."/>
            <person name="Szebenyi C."/>
            <person name="Tomsovsky M."/>
            <person name="Tulloss R.E."/>
            <person name="Uehling J."/>
            <person name="Grigoriev I.V."/>
            <person name="Vagvolgyi C."/>
            <person name="Papp T."/>
            <person name="Martin F.M."/>
            <person name="Miettinen O."/>
            <person name="Hibbett D.S."/>
            <person name="Nagy L.G."/>
        </authorList>
    </citation>
    <scope>NUCLEOTIDE SEQUENCE [LARGE SCALE GENOMIC DNA]</scope>
    <source>
        <strain evidence="7 8">HHB13444</strain>
    </source>
</reference>
<proteinExistence type="predicted"/>
<evidence type="ECO:0000313" key="7">
    <source>
        <dbReference type="EMBL" id="TFK82778.1"/>
    </source>
</evidence>
<keyword evidence="5" id="KW-0539">Nucleus</keyword>
<dbReference type="GO" id="GO:0005634">
    <property type="term" value="C:nucleus"/>
    <property type="evidence" value="ECO:0007669"/>
    <property type="project" value="UniProtKB-SubCell"/>
</dbReference>
<dbReference type="GO" id="GO:0008270">
    <property type="term" value="F:zinc ion binding"/>
    <property type="evidence" value="ECO:0007669"/>
    <property type="project" value="UniProtKB-KW"/>
</dbReference>
<dbReference type="EMBL" id="ML211451">
    <property type="protein sequence ID" value="TFK82778.1"/>
    <property type="molecule type" value="Genomic_DNA"/>
</dbReference>
<organism evidence="7 8">
    <name type="scientific">Polyporus arcularius HHB13444</name>
    <dbReference type="NCBI Taxonomy" id="1314778"/>
    <lineage>
        <taxon>Eukaryota</taxon>
        <taxon>Fungi</taxon>
        <taxon>Dikarya</taxon>
        <taxon>Basidiomycota</taxon>
        <taxon>Agaricomycotina</taxon>
        <taxon>Agaricomycetes</taxon>
        <taxon>Polyporales</taxon>
        <taxon>Polyporaceae</taxon>
        <taxon>Polyporus</taxon>
    </lineage>
</organism>
<evidence type="ECO:0000256" key="4">
    <source>
        <dbReference type="ARBA" id="ARBA00022833"/>
    </source>
</evidence>
<name>A0A5C3P2C7_9APHY</name>
<dbReference type="InterPro" id="IPR052035">
    <property type="entry name" value="ZnF_BED_domain_contain"/>
</dbReference>
<evidence type="ECO:0000256" key="3">
    <source>
        <dbReference type="ARBA" id="ARBA00022771"/>
    </source>
</evidence>
<dbReference type="SUPFAM" id="SSF140996">
    <property type="entry name" value="Hermes dimerisation domain"/>
    <property type="match status" value="1"/>
</dbReference>
<evidence type="ECO:0008006" key="9">
    <source>
        <dbReference type="Google" id="ProtNLM"/>
    </source>
</evidence>
<sequence>MSRNSSSSSSSSSSRKRAAASPPPVNWKKQKRSVPKPCKDPVLVTAPQKLRAKPVAKSNNARALSSKGKAAADDTASSNPGPSRSTRASRQTTVRTEEEEAEELEREGFTFVDEDDGEGRRTRDGSSRGDGSGSEESSSSDDEGASGEEPIGSEDKLESMMSQWNSPIYAFFEARPTIEYVEGRRTHVFKCLVRGCGQKIRRYLDSKDRSSTGNLRRHARSCWGEETVDKACEAVNIEEARAHVVGSLLRNGTITASFKRKTGKVTYSHRPHTKAETRTEIVRWVAESLRPFKIVRDRRFLTLMKTGRPWYYIPSPSTVSRDAKMVFKRTRVLGVTCDNTSNNDTMIEELASVLPSFPGAPNRV</sequence>
<feature type="compositionally biased region" description="Low complexity" evidence="6">
    <location>
        <begin position="1"/>
        <end position="13"/>
    </location>
</feature>
<evidence type="ECO:0000256" key="2">
    <source>
        <dbReference type="ARBA" id="ARBA00022723"/>
    </source>
</evidence>
<feature type="region of interest" description="Disordered" evidence="6">
    <location>
        <begin position="1"/>
        <end position="152"/>
    </location>
</feature>
<evidence type="ECO:0000313" key="8">
    <source>
        <dbReference type="Proteomes" id="UP000308197"/>
    </source>
</evidence>
<accession>A0A5C3P2C7</accession>
<dbReference type="Proteomes" id="UP000308197">
    <property type="component" value="Unassembled WGS sequence"/>
</dbReference>
<protein>
    <recommendedName>
        <fullName evidence="9">BED-type domain-containing protein</fullName>
    </recommendedName>
</protein>
<dbReference type="PANTHER" id="PTHR46481:SF10">
    <property type="entry name" value="ZINC FINGER BED DOMAIN-CONTAINING PROTEIN 39"/>
    <property type="match status" value="1"/>
</dbReference>
<dbReference type="AlphaFoldDB" id="A0A5C3P2C7"/>
<evidence type="ECO:0000256" key="1">
    <source>
        <dbReference type="ARBA" id="ARBA00004123"/>
    </source>
</evidence>
<feature type="compositionally biased region" description="Basic and acidic residues" evidence="6">
    <location>
        <begin position="118"/>
        <end position="127"/>
    </location>
</feature>
<keyword evidence="4" id="KW-0862">Zinc</keyword>
<comment type="subcellular location">
    <subcellularLocation>
        <location evidence="1">Nucleus</location>
    </subcellularLocation>
</comment>
<evidence type="ECO:0000256" key="5">
    <source>
        <dbReference type="ARBA" id="ARBA00023242"/>
    </source>
</evidence>
<feature type="compositionally biased region" description="Polar residues" evidence="6">
    <location>
        <begin position="75"/>
        <end position="94"/>
    </location>
</feature>
<keyword evidence="8" id="KW-1185">Reference proteome</keyword>
<keyword evidence="2" id="KW-0479">Metal-binding</keyword>
<gene>
    <name evidence="7" type="ORF">K466DRAFT_578026</name>
</gene>
<keyword evidence="3" id="KW-0863">Zinc-finger</keyword>
<evidence type="ECO:0000256" key="6">
    <source>
        <dbReference type="SAM" id="MobiDB-lite"/>
    </source>
</evidence>